<dbReference type="PROSITE" id="PS51038">
    <property type="entry name" value="BAH"/>
    <property type="match status" value="1"/>
</dbReference>
<feature type="compositionally biased region" description="Polar residues" evidence="11">
    <location>
        <begin position="580"/>
        <end position="591"/>
    </location>
</feature>
<evidence type="ECO:0000259" key="12">
    <source>
        <dbReference type="PROSITE" id="PS50114"/>
    </source>
</evidence>
<keyword evidence="3" id="KW-0479">Metal-binding</keyword>
<dbReference type="FunFam" id="2.30.30.490:FF:000023">
    <property type="entry name" value="Egg-laying defective protein 27"/>
    <property type="match status" value="1"/>
</dbReference>
<dbReference type="GO" id="GO:0016581">
    <property type="term" value="C:NuRD complex"/>
    <property type="evidence" value="ECO:0007669"/>
    <property type="project" value="TreeGrafter"/>
</dbReference>
<evidence type="ECO:0000256" key="9">
    <source>
        <dbReference type="ARBA" id="ARBA00023242"/>
    </source>
</evidence>
<dbReference type="InterPro" id="IPR009057">
    <property type="entry name" value="Homeodomain-like_sf"/>
</dbReference>
<feature type="compositionally biased region" description="Basic and acidic residues" evidence="11">
    <location>
        <begin position="693"/>
        <end position="702"/>
    </location>
</feature>
<protein>
    <recommendedName>
        <fullName evidence="18">GATA-type domain-containing protein</fullName>
    </recommendedName>
</protein>
<dbReference type="GO" id="GO:0000122">
    <property type="term" value="P:negative regulation of transcription by RNA polymerase II"/>
    <property type="evidence" value="ECO:0007669"/>
    <property type="project" value="TreeGrafter"/>
</dbReference>
<feature type="domain" description="SANT" evidence="15">
    <location>
        <begin position="307"/>
        <end position="353"/>
    </location>
</feature>
<keyword evidence="5" id="KW-0862">Zinc</keyword>
<reference evidence="16 17" key="1">
    <citation type="journal article" date="2017" name="Curr. Biol.">
        <title>Genome architecture and evolution of a unichromosomal asexual nematode.</title>
        <authorList>
            <person name="Fradin H."/>
            <person name="Zegar C."/>
            <person name="Gutwein M."/>
            <person name="Lucas J."/>
            <person name="Kovtun M."/>
            <person name="Corcoran D."/>
            <person name="Baugh L.R."/>
            <person name="Kiontke K."/>
            <person name="Gunsalus K."/>
            <person name="Fitch D.H."/>
            <person name="Piano F."/>
        </authorList>
    </citation>
    <scope>NUCLEOTIDE SEQUENCE [LARGE SCALE GENOMIC DNA]</scope>
    <source>
        <strain evidence="16">PF1309</strain>
    </source>
</reference>
<dbReference type="Pfam" id="PF01426">
    <property type="entry name" value="BAH"/>
    <property type="match status" value="1"/>
</dbReference>
<evidence type="ECO:0000259" key="14">
    <source>
        <dbReference type="PROSITE" id="PS51156"/>
    </source>
</evidence>
<feature type="region of interest" description="Disordered" evidence="11">
    <location>
        <begin position="356"/>
        <end position="387"/>
    </location>
</feature>
<evidence type="ECO:0000256" key="7">
    <source>
        <dbReference type="ARBA" id="ARBA00023125"/>
    </source>
</evidence>
<feature type="domain" description="ELM2" evidence="14">
    <location>
        <begin position="196"/>
        <end position="296"/>
    </location>
</feature>
<dbReference type="PROSITE" id="PS50114">
    <property type="entry name" value="GATA_ZN_FINGER_2"/>
    <property type="match status" value="1"/>
</dbReference>
<feature type="compositionally biased region" description="Basic and acidic residues" evidence="11">
    <location>
        <begin position="536"/>
        <end position="549"/>
    </location>
</feature>
<evidence type="ECO:0000256" key="11">
    <source>
        <dbReference type="SAM" id="MobiDB-lite"/>
    </source>
</evidence>
<dbReference type="InterPro" id="IPR013088">
    <property type="entry name" value="Znf_NHR/GATA"/>
</dbReference>
<dbReference type="SMART" id="SM00401">
    <property type="entry name" value="ZnF_GATA"/>
    <property type="match status" value="1"/>
</dbReference>
<dbReference type="InterPro" id="IPR000949">
    <property type="entry name" value="ELM2_dom"/>
</dbReference>
<dbReference type="InterPro" id="IPR043151">
    <property type="entry name" value="BAH_sf"/>
</dbReference>
<name>A0A2A2KZY8_9BILA</name>
<evidence type="ECO:0000256" key="1">
    <source>
        <dbReference type="ARBA" id="ARBA00004123"/>
    </source>
</evidence>
<dbReference type="InterPro" id="IPR001025">
    <property type="entry name" value="BAH_dom"/>
</dbReference>
<evidence type="ECO:0008006" key="18">
    <source>
        <dbReference type="Google" id="ProtNLM"/>
    </source>
</evidence>
<dbReference type="Gene3D" id="3.30.50.10">
    <property type="entry name" value="Erythroid Transcription Factor GATA-1, subunit A"/>
    <property type="match status" value="1"/>
</dbReference>
<feature type="region of interest" description="Disordered" evidence="11">
    <location>
        <begin position="851"/>
        <end position="888"/>
    </location>
</feature>
<keyword evidence="2" id="KW-0678">Repressor</keyword>
<dbReference type="PANTHER" id="PTHR10865:SF29">
    <property type="entry name" value="METASTASIS ASSOCIATED 1-LIKE, ISOFORM D"/>
    <property type="match status" value="1"/>
</dbReference>
<evidence type="ECO:0000259" key="13">
    <source>
        <dbReference type="PROSITE" id="PS51038"/>
    </source>
</evidence>
<dbReference type="GO" id="GO:0008270">
    <property type="term" value="F:zinc ion binding"/>
    <property type="evidence" value="ECO:0007669"/>
    <property type="project" value="UniProtKB-KW"/>
</dbReference>
<feature type="region of interest" description="Disordered" evidence="11">
    <location>
        <begin position="693"/>
        <end position="716"/>
    </location>
</feature>
<organism evidence="16 17">
    <name type="scientific">Diploscapter pachys</name>
    <dbReference type="NCBI Taxonomy" id="2018661"/>
    <lineage>
        <taxon>Eukaryota</taxon>
        <taxon>Metazoa</taxon>
        <taxon>Ecdysozoa</taxon>
        <taxon>Nematoda</taxon>
        <taxon>Chromadorea</taxon>
        <taxon>Rhabditida</taxon>
        <taxon>Rhabditina</taxon>
        <taxon>Rhabditomorpha</taxon>
        <taxon>Rhabditoidea</taxon>
        <taxon>Rhabditidae</taxon>
        <taxon>Diploscapter</taxon>
    </lineage>
</organism>
<dbReference type="PANTHER" id="PTHR10865">
    <property type="entry name" value="METASTASIS-ASSOCIATED PROTEIN AND MESODERM INDUCTION EARLY RESPONSE PROTEIN"/>
    <property type="match status" value="1"/>
</dbReference>
<dbReference type="InterPro" id="IPR040138">
    <property type="entry name" value="MIER/MTA"/>
</dbReference>
<evidence type="ECO:0000256" key="2">
    <source>
        <dbReference type="ARBA" id="ARBA00022491"/>
    </source>
</evidence>
<dbReference type="Gene3D" id="2.30.30.490">
    <property type="match status" value="1"/>
</dbReference>
<evidence type="ECO:0000313" key="17">
    <source>
        <dbReference type="Proteomes" id="UP000218231"/>
    </source>
</evidence>
<evidence type="ECO:0000256" key="6">
    <source>
        <dbReference type="ARBA" id="ARBA00023015"/>
    </source>
</evidence>
<accession>A0A2A2KZY8</accession>
<dbReference type="OrthoDB" id="6147534at2759"/>
<gene>
    <name evidence="16" type="ORF">WR25_23979</name>
</gene>
<proteinExistence type="predicted"/>
<dbReference type="Gene3D" id="4.10.1240.50">
    <property type="match status" value="1"/>
</dbReference>
<feature type="compositionally biased region" description="Basic and acidic residues" evidence="11">
    <location>
        <begin position="563"/>
        <end position="579"/>
    </location>
</feature>
<dbReference type="CDD" id="cd00202">
    <property type="entry name" value="ZnF_GATA"/>
    <property type="match status" value="1"/>
</dbReference>
<dbReference type="InterPro" id="IPR017884">
    <property type="entry name" value="SANT_dom"/>
</dbReference>
<comment type="caution">
    <text evidence="16">The sequence shown here is derived from an EMBL/GenBank/DDBJ whole genome shotgun (WGS) entry which is preliminary data.</text>
</comment>
<feature type="compositionally biased region" description="Acidic residues" evidence="11">
    <location>
        <begin position="625"/>
        <end position="640"/>
    </location>
</feature>
<dbReference type="GO" id="GO:0003682">
    <property type="term" value="F:chromatin binding"/>
    <property type="evidence" value="ECO:0007669"/>
    <property type="project" value="InterPro"/>
</dbReference>
<dbReference type="Pfam" id="PF00320">
    <property type="entry name" value="GATA"/>
    <property type="match status" value="1"/>
</dbReference>
<feature type="compositionally biased region" description="Polar residues" evidence="11">
    <location>
        <begin position="363"/>
        <end position="385"/>
    </location>
</feature>
<dbReference type="EMBL" id="LIAE01007396">
    <property type="protein sequence ID" value="PAV79571.1"/>
    <property type="molecule type" value="Genomic_DNA"/>
</dbReference>
<keyword evidence="6" id="KW-0805">Transcription regulation</keyword>
<dbReference type="STRING" id="2018661.A0A2A2KZY8"/>
<feature type="compositionally biased region" description="Basic and acidic residues" evidence="11">
    <location>
        <begin position="858"/>
        <end position="879"/>
    </location>
</feature>
<dbReference type="AlphaFoldDB" id="A0A2A2KZY8"/>
<feature type="compositionally biased region" description="Basic residues" evidence="11">
    <location>
        <begin position="479"/>
        <end position="488"/>
    </location>
</feature>
<feature type="domain" description="GATA-type" evidence="12">
    <location>
        <begin position="408"/>
        <end position="465"/>
    </location>
</feature>
<dbReference type="FunFam" id="1.10.10.60:FF:000012">
    <property type="entry name" value="Metastasis-associated 1 family, member 3"/>
    <property type="match status" value="1"/>
</dbReference>
<keyword evidence="4 10" id="KW-0863">Zinc-finger</keyword>
<evidence type="ECO:0000256" key="4">
    <source>
        <dbReference type="ARBA" id="ARBA00022771"/>
    </source>
</evidence>
<dbReference type="Pfam" id="PF01448">
    <property type="entry name" value="ELM2"/>
    <property type="match status" value="1"/>
</dbReference>
<keyword evidence="7" id="KW-0238">DNA-binding</keyword>
<dbReference type="SMART" id="SM00439">
    <property type="entry name" value="BAH"/>
    <property type="match status" value="1"/>
</dbReference>
<comment type="subcellular location">
    <subcellularLocation>
        <location evidence="1">Nucleus</location>
    </subcellularLocation>
</comment>
<keyword evidence="17" id="KW-1185">Reference proteome</keyword>
<dbReference type="GO" id="GO:0042826">
    <property type="term" value="F:histone deacetylase binding"/>
    <property type="evidence" value="ECO:0007669"/>
    <property type="project" value="TreeGrafter"/>
</dbReference>
<feature type="region of interest" description="Disordered" evidence="11">
    <location>
        <begin position="911"/>
        <end position="941"/>
    </location>
</feature>
<dbReference type="GO" id="GO:0043565">
    <property type="term" value="F:sequence-specific DNA binding"/>
    <property type="evidence" value="ECO:0007669"/>
    <property type="project" value="InterPro"/>
</dbReference>
<feature type="region of interest" description="Disordered" evidence="11">
    <location>
        <begin position="461"/>
        <end position="591"/>
    </location>
</feature>
<dbReference type="Proteomes" id="UP000218231">
    <property type="component" value="Unassembled WGS sequence"/>
</dbReference>
<dbReference type="GO" id="GO:0003713">
    <property type="term" value="F:transcription coactivator activity"/>
    <property type="evidence" value="ECO:0007669"/>
    <property type="project" value="TreeGrafter"/>
</dbReference>
<dbReference type="Gene3D" id="1.10.10.60">
    <property type="entry name" value="Homeodomain-like"/>
    <property type="match status" value="1"/>
</dbReference>
<dbReference type="SMART" id="SM01189">
    <property type="entry name" value="ELM2"/>
    <property type="match status" value="1"/>
</dbReference>
<feature type="compositionally biased region" description="Low complexity" evidence="11">
    <location>
        <begin position="917"/>
        <end position="928"/>
    </location>
</feature>
<evidence type="ECO:0000256" key="8">
    <source>
        <dbReference type="ARBA" id="ARBA00023163"/>
    </source>
</evidence>
<sequence>MDEGEHSGSPPTDDDFASPNYDVEPFYYSIPSKNGGRSWRGKAFRYRADNELKGFQAHNDVIYKPGDHVFVEATPNEPYIVGSIMSFKMGKRDTLTVKITRFYRPEDVPEISLSLMMQERNEMNFPQEDMQDIYARELFSSETTCTYSISCLRGKVEIAFVKDIHSVGGCDLSREDCFFSCLSFNHESSRLAAVQGEIRVGSSYQAKLPPVASTSVSEEADRDELLYRPGQISKSLEAKYIKFARCFRIFSTLSANMVPAEKCARVSDLLFDDSLVTLHRCGYKFDEALAVMNANDRLLSADANFMTADDVKKFGKGIKTYGKNFTRINRELLPHHSREQLVGFYYLWKKTPEATKPKALPRQRNQTATLKRANKNGQNKASRPASTELLDYASASESEIEAMEAEGKAPQYACHHCYGSKSRDWHHASREGLLLCTECRLYFKKYGQLRPVDRPSTVPQCLFTRSPSGEEEESGVRTRAGKKERKRTPSMGDERRSPSEINGEIDEKAMLKTKNGRKNGKRHFNGSINGSAKKIKKEEDKDSESGKDERDEETPSATATPLKDNRSESPKETPVKEESTNGNGLSVSTSTPATVMVNGHAKEEPMDTHTQQESTSNGIVTCEEKENDDDNEFVPEDPNDDGTWQAGDDVGYTTTNKELKFTLATVRKCGQLSARTDLCFRWKKGWSIEMQAKKRQEEERNRLQQQANSQQPQGLNLPIDKPLHPMPIITTPTQIKKPEFPNGLPPNVMELMARGSIPSAIAQQIAAGINPPVSVFGAAPGVNQIDPNVLMMLHHHHQQQQQQQQQMQAAFHARLMHQAAQQSQMQQIEQQQRLEMQRQLIMAQQAERERQVQAAQAAERERQQREQAERERQQREAEARAQAQAQAIAASQQAQRLMMNPSFSVADQQSRLPVGMAPPGSAPNSSAPQQGGNPSAGMAQPQFAGMHPEQLRIMEFMQAQHQMNALMQSYPPEMQQLMMAQLSGGGAAAAAANNPLIHSMLQAQQQQAVQQQLAAAAAAGGVNPAALMAMMMPPNSQANVNSDMMRRLQQEGFQNAALRH</sequence>
<dbReference type="PROSITE" id="PS51293">
    <property type="entry name" value="SANT"/>
    <property type="match status" value="1"/>
</dbReference>
<dbReference type="GO" id="GO:0003714">
    <property type="term" value="F:transcription corepressor activity"/>
    <property type="evidence" value="ECO:0007669"/>
    <property type="project" value="TreeGrafter"/>
</dbReference>
<keyword evidence="8" id="KW-0804">Transcription</keyword>
<evidence type="ECO:0000256" key="10">
    <source>
        <dbReference type="PROSITE-ProRule" id="PRU00094"/>
    </source>
</evidence>
<feature type="compositionally biased region" description="Basic residues" evidence="11">
    <location>
        <begin position="514"/>
        <end position="524"/>
    </location>
</feature>
<dbReference type="SUPFAM" id="SSF46689">
    <property type="entry name" value="Homeodomain-like"/>
    <property type="match status" value="1"/>
</dbReference>
<keyword evidence="9" id="KW-0539">Nucleus</keyword>
<dbReference type="SUPFAM" id="SSF57716">
    <property type="entry name" value="Glucocorticoid receptor-like (DNA-binding domain)"/>
    <property type="match status" value="1"/>
</dbReference>
<evidence type="ECO:0000256" key="3">
    <source>
        <dbReference type="ARBA" id="ARBA00022723"/>
    </source>
</evidence>
<evidence type="ECO:0000256" key="5">
    <source>
        <dbReference type="ARBA" id="ARBA00022833"/>
    </source>
</evidence>
<feature type="region of interest" description="Disordered" evidence="11">
    <location>
        <begin position="624"/>
        <end position="647"/>
    </location>
</feature>
<evidence type="ECO:0000313" key="16">
    <source>
        <dbReference type="EMBL" id="PAV79571.1"/>
    </source>
</evidence>
<dbReference type="InterPro" id="IPR000679">
    <property type="entry name" value="Znf_GATA"/>
</dbReference>
<feature type="domain" description="BAH" evidence="13">
    <location>
        <begin position="61"/>
        <end position="195"/>
    </location>
</feature>
<evidence type="ECO:0000259" key="15">
    <source>
        <dbReference type="PROSITE" id="PS51293"/>
    </source>
</evidence>
<dbReference type="PROSITE" id="PS51156">
    <property type="entry name" value="ELM2"/>
    <property type="match status" value="1"/>
</dbReference>